<dbReference type="Proteomes" id="UP000292580">
    <property type="component" value="Unassembled WGS sequence"/>
</dbReference>
<dbReference type="GO" id="GO:0005524">
    <property type="term" value="F:ATP binding"/>
    <property type="evidence" value="ECO:0007669"/>
    <property type="project" value="UniProtKB-KW"/>
</dbReference>
<keyword evidence="1" id="KW-0808">Transferase</keyword>
<feature type="binding site" evidence="2">
    <location>
        <position position="283"/>
    </location>
    <ligand>
        <name>Zn(2+)</name>
        <dbReference type="ChEBI" id="CHEBI:29105"/>
        <label>2</label>
    </ligand>
</feature>
<dbReference type="InterPro" id="IPR000541">
    <property type="entry name" value="Ncs6/Tuc1/Ctu1"/>
</dbReference>
<evidence type="ECO:0000259" key="5">
    <source>
        <dbReference type="Pfam" id="PF22082"/>
    </source>
</evidence>
<dbReference type="Pfam" id="PF22082">
    <property type="entry name" value="TtuA_LIM_N"/>
    <property type="match status" value="1"/>
</dbReference>
<feature type="binding site" evidence="3">
    <location>
        <position position="167"/>
    </location>
    <ligand>
        <name>ATP</name>
        <dbReference type="ChEBI" id="CHEBI:30616"/>
    </ligand>
</feature>
<reference evidence="6 7" key="1">
    <citation type="submission" date="2017-11" db="EMBL/GenBank/DDBJ databases">
        <title>Isolation and Characterization of Methanofollis Species from Methane Seep Offshore SW Taiwan.</title>
        <authorList>
            <person name="Teng N.-H."/>
            <person name="Lai M.-C."/>
            <person name="Chen S.-C."/>
        </authorList>
    </citation>
    <scope>NUCLEOTIDE SEQUENCE [LARGE SCALE GENOMIC DNA]</scope>
    <source>
        <strain evidence="6 7">FWC-SCC2</strain>
    </source>
</reference>
<feature type="binding site" evidence="2">
    <location>
        <position position="280"/>
    </location>
    <ligand>
        <name>Zn(2+)</name>
        <dbReference type="ChEBI" id="CHEBI:29105"/>
        <label>2</label>
    </ligand>
</feature>
<keyword evidence="2" id="KW-0862">Zinc</keyword>
<dbReference type="Gene3D" id="3.40.50.620">
    <property type="entry name" value="HUPs"/>
    <property type="match status" value="1"/>
</dbReference>
<evidence type="ECO:0000313" key="6">
    <source>
        <dbReference type="EMBL" id="TAJ45822.1"/>
    </source>
</evidence>
<feature type="binding site" evidence="2">
    <location>
        <position position="13"/>
    </location>
    <ligand>
        <name>Zn(2+)</name>
        <dbReference type="ChEBI" id="CHEBI:29105"/>
        <label>1</label>
    </ligand>
</feature>
<gene>
    <name evidence="6" type="ORF">CUJ86_03695</name>
</gene>
<dbReference type="InterPro" id="IPR011063">
    <property type="entry name" value="TilS/TtcA_N"/>
</dbReference>
<dbReference type="AlphaFoldDB" id="A0A483CZJ6"/>
<dbReference type="PIRSF" id="PIRSF004976">
    <property type="entry name" value="ATPase_YdaO"/>
    <property type="match status" value="1"/>
</dbReference>
<sequence length="303" mass="33536">MFDWVGAMQCSKCRREAVVLQRYSGLHLCRDHFIADLEAKAKREIRQKRMIVSGDVIAVALSGGKDSSALLRFLTRTFGERRDVSILALTVDEGIAGYRHPEQAHQIAEACGVPWHCVTFQEIAGTTTDRIVEMRGDALSCTYCGVIRRHCLNTAARDLGATKLAMGMNLDDEAQSVLMNVLRGDAERLIRRPAPLPGVVRRIKPFAGVPEREVALYAHLTIGRFEEASCPYAHNALRSDVRAILNEYAWRHPATKYALKNLGDQVPEICNAGEADLQVCPECGEPFSGVCRSCQLIREARGG</sequence>
<organism evidence="6 7">
    <name type="scientific">Methanofollis fontis</name>
    <dbReference type="NCBI Taxonomy" id="2052832"/>
    <lineage>
        <taxon>Archaea</taxon>
        <taxon>Methanobacteriati</taxon>
        <taxon>Methanobacteriota</taxon>
        <taxon>Stenosarchaea group</taxon>
        <taxon>Methanomicrobia</taxon>
        <taxon>Methanomicrobiales</taxon>
        <taxon>Methanomicrobiaceae</taxon>
        <taxon>Methanofollis</taxon>
    </lineage>
</organism>
<dbReference type="GO" id="GO:0046872">
    <property type="term" value="F:metal ion binding"/>
    <property type="evidence" value="ECO:0007669"/>
    <property type="project" value="UniProtKB-KW"/>
</dbReference>
<evidence type="ECO:0000256" key="2">
    <source>
        <dbReference type="PIRSR" id="PIRSR004976-50"/>
    </source>
</evidence>
<dbReference type="GO" id="GO:0002144">
    <property type="term" value="C:cytosolic tRNA wobble base thiouridylase complex"/>
    <property type="evidence" value="ECO:0007669"/>
    <property type="project" value="TreeGrafter"/>
</dbReference>
<feature type="binding site" evidence="3">
    <location>
        <position position="91"/>
    </location>
    <ligand>
        <name>ATP</name>
        <dbReference type="ChEBI" id="CHEBI:30616"/>
    </ligand>
</feature>
<feature type="binding site" evidence="2">
    <location>
        <position position="29"/>
    </location>
    <ligand>
        <name>Zn(2+)</name>
        <dbReference type="ChEBI" id="CHEBI:29105"/>
        <label>1</label>
    </ligand>
</feature>
<feature type="binding site" evidence="3">
    <location>
        <position position="172"/>
    </location>
    <ligand>
        <name>ATP</name>
        <dbReference type="ChEBI" id="CHEBI:30616"/>
    </ligand>
</feature>
<dbReference type="RefSeq" id="WP_130646185.1">
    <property type="nucleotide sequence ID" value="NZ_PGCL01000001.1"/>
</dbReference>
<protein>
    <submittedName>
        <fullName evidence="6">TIGR00269 family protein</fullName>
    </submittedName>
</protein>
<feature type="binding site" evidence="3">
    <location>
        <position position="66"/>
    </location>
    <ligand>
        <name>ATP</name>
        <dbReference type="ChEBI" id="CHEBI:30616"/>
    </ligand>
</feature>
<dbReference type="GO" id="GO:0002143">
    <property type="term" value="P:tRNA wobble position uridine thiolation"/>
    <property type="evidence" value="ECO:0007669"/>
    <property type="project" value="TreeGrafter"/>
</dbReference>
<keyword evidence="7" id="KW-1185">Reference proteome</keyword>
<dbReference type="EMBL" id="PGCL01000001">
    <property type="protein sequence ID" value="TAJ45822.1"/>
    <property type="molecule type" value="Genomic_DNA"/>
</dbReference>
<dbReference type="NCBIfam" id="TIGR00269">
    <property type="entry name" value="TIGR00269 family protein"/>
    <property type="match status" value="1"/>
</dbReference>
<keyword evidence="2" id="KW-0479">Metal-binding</keyword>
<dbReference type="InterPro" id="IPR054306">
    <property type="entry name" value="TtuA-like_LIM_N"/>
</dbReference>
<dbReference type="InterPro" id="IPR035107">
    <property type="entry name" value="tRNA_thiolation_TtcA_Ctu1"/>
</dbReference>
<dbReference type="GO" id="GO:0016740">
    <property type="term" value="F:transferase activity"/>
    <property type="evidence" value="ECO:0007669"/>
    <property type="project" value="UniProtKB-KW"/>
</dbReference>
<accession>A0A483CZJ6</accession>
<feature type="domain" description="tRNA(Ile)-lysidine/2-thiocytidine synthase N-terminal" evidence="4">
    <location>
        <begin position="57"/>
        <end position="216"/>
    </location>
</feature>
<feature type="binding site" evidence="2">
    <location>
        <position position="294"/>
    </location>
    <ligand>
        <name>Zn(2+)</name>
        <dbReference type="ChEBI" id="CHEBI:29105"/>
        <label>2</label>
    </ligand>
</feature>
<evidence type="ECO:0000313" key="7">
    <source>
        <dbReference type="Proteomes" id="UP000292580"/>
    </source>
</evidence>
<dbReference type="InterPro" id="IPR014729">
    <property type="entry name" value="Rossmann-like_a/b/a_fold"/>
</dbReference>
<feature type="domain" description="2-thiouridine synthetase TtuA-like N-terminal LIM" evidence="5">
    <location>
        <begin position="9"/>
        <end position="34"/>
    </location>
</feature>
<feature type="binding site" evidence="2">
    <location>
        <position position="32"/>
    </location>
    <ligand>
        <name>Zn(2+)</name>
        <dbReference type="ChEBI" id="CHEBI:29105"/>
        <label>1</label>
    </ligand>
</feature>
<dbReference type="PANTHER" id="PTHR11807:SF12">
    <property type="entry name" value="CYTOPLASMIC TRNA 2-THIOLATION PROTEIN 1"/>
    <property type="match status" value="1"/>
</dbReference>
<keyword evidence="3" id="KW-0067">ATP-binding</keyword>
<name>A0A483CZJ6_9EURY</name>
<feature type="binding site" evidence="3">
    <location>
        <begin position="60"/>
        <end position="62"/>
    </location>
    <ligand>
        <name>ATP</name>
        <dbReference type="ChEBI" id="CHEBI:30616"/>
    </ligand>
</feature>
<dbReference type="Pfam" id="PF01171">
    <property type="entry name" value="ATP_bind_3"/>
    <property type="match status" value="1"/>
</dbReference>
<dbReference type="GO" id="GO:0000049">
    <property type="term" value="F:tRNA binding"/>
    <property type="evidence" value="ECO:0007669"/>
    <property type="project" value="InterPro"/>
</dbReference>
<comment type="caution">
    <text evidence="6">The sequence shown here is derived from an EMBL/GenBank/DDBJ whole genome shotgun (WGS) entry which is preliminary data.</text>
</comment>
<evidence type="ECO:0000256" key="1">
    <source>
        <dbReference type="ARBA" id="ARBA00022679"/>
    </source>
</evidence>
<dbReference type="PANTHER" id="PTHR11807">
    <property type="entry name" value="ATPASES OF THE PP SUPERFAMILY-RELATED"/>
    <property type="match status" value="1"/>
</dbReference>
<feature type="binding site" evidence="2">
    <location>
        <position position="10"/>
    </location>
    <ligand>
        <name>Zn(2+)</name>
        <dbReference type="ChEBI" id="CHEBI:29105"/>
        <label>1</label>
    </ligand>
</feature>
<keyword evidence="3" id="KW-0547">Nucleotide-binding</keyword>
<feature type="binding site" evidence="2">
    <location>
        <position position="291"/>
    </location>
    <ligand>
        <name>Zn(2+)</name>
        <dbReference type="ChEBI" id="CHEBI:29105"/>
        <label>2</label>
    </ligand>
</feature>
<evidence type="ECO:0000256" key="3">
    <source>
        <dbReference type="PIRSR" id="PIRSR004976-51"/>
    </source>
</evidence>
<evidence type="ECO:0000259" key="4">
    <source>
        <dbReference type="Pfam" id="PF01171"/>
    </source>
</evidence>
<dbReference type="SUPFAM" id="SSF52402">
    <property type="entry name" value="Adenine nucleotide alpha hydrolases-like"/>
    <property type="match status" value="1"/>
</dbReference>
<proteinExistence type="predicted"/>